<dbReference type="Proteomes" id="UP000789366">
    <property type="component" value="Unassembled WGS sequence"/>
</dbReference>
<organism evidence="1 2">
    <name type="scientific">Cetraspora pellucida</name>
    <dbReference type="NCBI Taxonomy" id="1433469"/>
    <lineage>
        <taxon>Eukaryota</taxon>
        <taxon>Fungi</taxon>
        <taxon>Fungi incertae sedis</taxon>
        <taxon>Mucoromycota</taxon>
        <taxon>Glomeromycotina</taxon>
        <taxon>Glomeromycetes</taxon>
        <taxon>Diversisporales</taxon>
        <taxon>Gigasporaceae</taxon>
        <taxon>Cetraspora</taxon>
    </lineage>
</organism>
<gene>
    <name evidence="1" type="ORF">SPELUC_LOCUS2081</name>
</gene>
<name>A0ACA9KMJ3_9GLOM</name>
<keyword evidence="2" id="KW-1185">Reference proteome</keyword>
<accession>A0ACA9KMJ3</accession>
<proteinExistence type="predicted"/>
<sequence>MNAKLKSNHTLRFTTFLLVTEGGINIDSFKNRVRYNVIFNTIANCDKHFEWLKSQHNRIIGKSTQSILSVKDKNYVNEFSIDNVRGYTGFFTHDFANNLLKRDDVDIVEEDSIVHINHVVPRKIQNNVISSLDRIDQANSVLDEKYSFPDSAGEGVNVFIVDTGIRKDHIEFEGRATSGGTFCDKCKGDDDLNGHGTNVAGIVGGKTFGVAKKVTLIAVKALNDSGQASNSEIVNALTFVLKTHKKSKNKNSVVNMSLGGTKSRIINKTVKKLTDAGIHVVVAAGNEADDACKSSPSSEPSAITVGAIIIDRRDTKKNQIALFSNFGKCVDVFAPGFFIAAAGSISKSDISAFTGTSQASPHVAGAIALIIAKDGNKSAKKMATTLKDLSIKNAIDFLGNKTIAKGTPNNLLRVPAP</sequence>
<dbReference type="EMBL" id="CAJVPW010001284">
    <property type="protein sequence ID" value="CAG8480003.1"/>
    <property type="molecule type" value="Genomic_DNA"/>
</dbReference>
<comment type="caution">
    <text evidence="1">The sequence shown here is derived from an EMBL/GenBank/DDBJ whole genome shotgun (WGS) entry which is preliminary data.</text>
</comment>
<evidence type="ECO:0000313" key="2">
    <source>
        <dbReference type="Proteomes" id="UP000789366"/>
    </source>
</evidence>
<evidence type="ECO:0000313" key="1">
    <source>
        <dbReference type="EMBL" id="CAG8480003.1"/>
    </source>
</evidence>
<protein>
    <submittedName>
        <fullName evidence="1">1205_t:CDS:1</fullName>
    </submittedName>
</protein>
<reference evidence="1" key="1">
    <citation type="submission" date="2021-06" db="EMBL/GenBank/DDBJ databases">
        <authorList>
            <person name="Kallberg Y."/>
            <person name="Tangrot J."/>
            <person name="Rosling A."/>
        </authorList>
    </citation>
    <scope>NUCLEOTIDE SEQUENCE</scope>
    <source>
        <strain evidence="1">28 12/20/2015</strain>
    </source>
</reference>